<dbReference type="InterPro" id="IPR036396">
    <property type="entry name" value="Cyt_P450_sf"/>
</dbReference>
<evidence type="ECO:0000256" key="8">
    <source>
        <dbReference type="ARBA" id="ARBA00022989"/>
    </source>
</evidence>
<comment type="similarity">
    <text evidence="4 14">Belongs to the cytochrome P450 family.</text>
</comment>
<keyword evidence="12" id="KW-0472">Membrane</keyword>
<evidence type="ECO:0000313" key="15">
    <source>
        <dbReference type="EMBL" id="OBZ68871.1"/>
    </source>
</evidence>
<evidence type="ECO:0000256" key="11">
    <source>
        <dbReference type="ARBA" id="ARBA00023033"/>
    </source>
</evidence>
<keyword evidence="10 13" id="KW-0408">Iron</keyword>
<dbReference type="Pfam" id="PF00067">
    <property type="entry name" value="p450"/>
    <property type="match status" value="1"/>
</dbReference>
<keyword evidence="5 13" id="KW-0349">Heme</keyword>
<name>A0A1C7LVW7_GRIFR</name>
<comment type="cofactor">
    <cofactor evidence="1 13">
        <name>heme</name>
        <dbReference type="ChEBI" id="CHEBI:30413"/>
    </cofactor>
</comment>
<dbReference type="OMA" id="ALHWIVL"/>
<dbReference type="GO" id="GO:0016020">
    <property type="term" value="C:membrane"/>
    <property type="evidence" value="ECO:0007669"/>
    <property type="project" value="UniProtKB-SubCell"/>
</dbReference>
<keyword evidence="8" id="KW-1133">Transmembrane helix</keyword>
<dbReference type="OrthoDB" id="2789670at2759"/>
<protein>
    <submittedName>
        <fullName evidence="15">O-methylsterigmatocystin oxidoreductase</fullName>
    </submittedName>
</protein>
<dbReference type="InterPro" id="IPR002401">
    <property type="entry name" value="Cyt_P450_E_grp-I"/>
</dbReference>
<dbReference type="SUPFAM" id="SSF48264">
    <property type="entry name" value="Cytochrome P450"/>
    <property type="match status" value="1"/>
</dbReference>
<gene>
    <name evidence="15" type="primary">ordA_21</name>
    <name evidence="15" type="ORF">A0H81_11320</name>
</gene>
<evidence type="ECO:0000256" key="4">
    <source>
        <dbReference type="ARBA" id="ARBA00010617"/>
    </source>
</evidence>
<dbReference type="GO" id="GO:0004497">
    <property type="term" value="F:monooxygenase activity"/>
    <property type="evidence" value="ECO:0007669"/>
    <property type="project" value="UniProtKB-KW"/>
</dbReference>
<reference evidence="15 16" key="1">
    <citation type="submission" date="2016-03" db="EMBL/GenBank/DDBJ databases">
        <title>Whole genome sequencing of Grifola frondosa 9006-11.</title>
        <authorList>
            <person name="Min B."/>
            <person name="Park H."/>
            <person name="Kim J.-G."/>
            <person name="Cho H."/>
            <person name="Oh Y.-L."/>
            <person name="Kong W.-S."/>
            <person name="Choi I.-G."/>
        </authorList>
    </citation>
    <scope>NUCLEOTIDE SEQUENCE [LARGE SCALE GENOMIC DNA]</scope>
    <source>
        <strain evidence="15 16">9006-11</strain>
    </source>
</reference>
<evidence type="ECO:0000256" key="13">
    <source>
        <dbReference type="PIRSR" id="PIRSR602401-1"/>
    </source>
</evidence>
<keyword evidence="7 13" id="KW-0479">Metal-binding</keyword>
<dbReference type="InterPro" id="IPR017972">
    <property type="entry name" value="Cyt_P450_CS"/>
</dbReference>
<proteinExistence type="inferred from homology"/>
<evidence type="ECO:0000256" key="14">
    <source>
        <dbReference type="RuleBase" id="RU000461"/>
    </source>
</evidence>
<dbReference type="Gene3D" id="1.10.630.10">
    <property type="entry name" value="Cytochrome P450"/>
    <property type="match status" value="1"/>
</dbReference>
<comment type="caution">
    <text evidence="15">The sequence shown here is derived from an EMBL/GenBank/DDBJ whole genome shotgun (WGS) entry which is preliminary data.</text>
</comment>
<dbReference type="PANTHER" id="PTHR46300">
    <property type="entry name" value="P450, PUTATIVE (EUROFUNG)-RELATED-RELATED"/>
    <property type="match status" value="1"/>
</dbReference>
<comment type="subcellular location">
    <subcellularLocation>
        <location evidence="2">Membrane</location>
    </subcellularLocation>
</comment>
<dbReference type="PANTHER" id="PTHR46300:SF1">
    <property type="entry name" value="P450, PUTATIVE (EUROFUNG)-RELATED"/>
    <property type="match status" value="1"/>
</dbReference>
<evidence type="ECO:0000256" key="12">
    <source>
        <dbReference type="ARBA" id="ARBA00023136"/>
    </source>
</evidence>
<dbReference type="GO" id="GO:0020037">
    <property type="term" value="F:heme binding"/>
    <property type="evidence" value="ECO:0007669"/>
    <property type="project" value="InterPro"/>
</dbReference>
<evidence type="ECO:0000256" key="3">
    <source>
        <dbReference type="ARBA" id="ARBA00005179"/>
    </source>
</evidence>
<dbReference type="InterPro" id="IPR001128">
    <property type="entry name" value="Cyt_P450"/>
</dbReference>
<evidence type="ECO:0000256" key="5">
    <source>
        <dbReference type="ARBA" id="ARBA00022617"/>
    </source>
</evidence>
<dbReference type="InterPro" id="IPR050364">
    <property type="entry name" value="Cytochrome_P450_fung"/>
</dbReference>
<organism evidence="15 16">
    <name type="scientific">Grifola frondosa</name>
    <name type="common">Maitake</name>
    <name type="synonym">Polyporus frondosus</name>
    <dbReference type="NCBI Taxonomy" id="5627"/>
    <lineage>
        <taxon>Eukaryota</taxon>
        <taxon>Fungi</taxon>
        <taxon>Dikarya</taxon>
        <taxon>Basidiomycota</taxon>
        <taxon>Agaricomycotina</taxon>
        <taxon>Agaricomycetes</taxon>
        <taxon>Polyporales</taxon>
        <taxon>Grifolaceae</taxon>
        <taxon>Grifola</taxon>
    </lineage>
</organism>
<dbReference type="AlphaFoldDB" id="A0A1C7LVW7"/>
<comment type="pathway">
    <text evidence="3">Secondary metabolite biosynthesis.</text>
</comment>
<keyword evidence="9 14" id="KW-0560">Oxidoreductase</keyword>
<dbReference type="GO" id="GO:0005506">
    <property type="term" value="F:iron ion binding"/>
    <property type="evidence" value="ECO:0007669"/>
    <property type="project" value="InterPro"/>
</dbReference>
<evidence type="ECO:0000256" key="6">
    <source>
        <dbReference type="ARBA" id="ARBA00022692"/>
    </source>
</evidence>
<keyword evidence="11 14" id="KW-0503">Monooxygenase</keyword>
<dbReference type="Proteomes" id="UP000092993">
    <property type="component" value="Unassembled WGS sequence"/>
</dbReference>
<evidence type="ECO:0000256" key="1">
    <source>
        <dbReference type="ARBA" id="ARBA00001971"/>
    </source>
</evidence>
<dbReference type="CDD" id="cd11065">
    <property type="entry name" value="CYP64-like"/>
    <property type="match status" value="1"/>
</dbReference>
<accession>A0A1C7LVW7</accession>
<dbReference type="EMBL" id="LUGG01000019">
    <property type="protein sequence ID" value="OBZ68871.1"/>
    <property type="molecule type" value="Genomic_DNA"/>
</dbReference>
<evidence type="ECO:0000313" key="16">
    <source>
        <dbReference type="Proteomes" id="UP000092993"/>
    </source>
</evidence>
<keyword evidence="6" id="KW-0812">Transmembrane</keyword>
<evidence type="ECO:0000256" key="2">
    <source>
        <dbReference type="ARBA" id="ARBA00004370"/>
    </source>
</evidence>
<dbReference type="PROSITE" id="PS00086">
    <property type="entry name" value="CYTOCHROME_P450"/>
    <property type="match status" value="1"/>
</dbReference>
<evidence type="ECO:0000256" key="9">
    <source>
        <dbReference type="ARBA" id="ARBA00023002"/>
    </source>
</evidence>
<dbReference type="PRINTS" id="PR00463">
    <property type="entry name" value="EP450I"/>
</dbReference>
<dbReference type="GO" id="GO:0016705">
    <property type="term" value="F:oxidoreductase activity, acting on paired donors, with incorporation or reduction of molecular oxygen"/>
    <property type="evidence" value="ECO:0007669"/>
    <property type="project" value="InterPro"/>
</dbReference>
<evidence type="ECO:0000256" key="10">
    <source>
        <dbReference type="ARBA" id="ARBA00023004"/>
    </source>
</evidence>
<dbReference type="STRING" id="5627.A0A1C7LVW7"/>
<evidence type="ECO:0000256" key="7">
    <source>
        <dbReference type="ARBA" id="ARBA00022723"/>
    </source>
</evidence>
<feature type="binding site" description="axial binding residue" evidence="13">
    <location>
        <position position="435"/>
    </location>
    <ligand>
        <name>heme</name>
        <dbReference type="ChEBI" id="CHEBI:30413"/>
    </ligand>
    <ligandPart>
        <name>Fe</name>
        <dbReference type="ChEBI" id="CHEBI:18248"/>
    </ligandPart>
</feature>
<keyword evidence="16" id="KW-1185">Reference proteome</keyword>
<sequence>MAELLMSQTVLWSLAVCAIGAALFRLSRTFIPKSYGAPLPPGPPGHWLFGNTPPVSHAYRHYAELTEEYGPVFTIRYGGRLVCVIGRCQAAVDIMTKHSHELIDRPRSIVAGEVISGGMRILLIGEGERLRKLRMSMHALLEPHVSAAYEPIQMHHALNRIIDLIERPEAHLEHARKYAASVIMAVTYGKTTPTSYSDPEIQDVMRCIARLNEVLQPKGQLADSFPILQYIPGYLSQARRYHQDELRLFRSQVDIVKEQLAKNEAQPCFVTYLLDHQDESGLTDDELAYLAGSMFGAGSDTTAAALGVVTMAAACYPNAQAKVQAQLDKVVGRDRPPTFADQDMLPEVTAYALEVLRWRPVAAQGFAHKATKDIIWQNYVIPAGAEVLGCHWAISRDPAVFPDPEIFRPERWLNEDGRLRDDMKFFTFGFGRRICPGRHVADRSIFINTALVLWAFNILPDLHKPIDRMAFKDGPLAHPEPFTVQFNPRIDDLKKKVSLYME</sequence>